<keyword evidence="2" id="KW-1185">Reference proteome</keyword>
<dbReference type="RefSeq" id="WP_345937200.1">
    <property type="nucleotide sequence ID" value="NZ_JBBKTW010000003.1"/>
</dbReference>
<accession>A0ABU9YIA2</accession>
<gene>
    <name evidence="1" type="ORF">WG926_09370</name>
</gene>
<dbReference type="EMBL" id="JBBKTW010000003">
    <property type="protein sequence ID" value="MEN2988512.1"/>
    <property type="molecule type" value="Genomic_DNA"/>
</dbReference>
<dbReference type="Proteomes" id="UP001413721">
    <property type="component" value="Unassembled WGS sequence"/>
</dbReference>
<evidence type="ECO:0000313" key="1">
    <source>
        <dbReference type="EMBL" id="MEN2988512.1"/>
    </source>
</evidence>
<protein>
    <submittedName>
        <fullName evidence="1">YkgJ family cysteine cluster protein</fullName>
    </submittedName>
</protein>
<evidence type="ECO:0000313" key="2">
    <source>
        <dbReference type="Proteomes" id="UP001413721"/>
    </source>
</evidence>
<dbReference type="InterPro" id="IPR005358">
    <property type="entry name" value="Puta_zinc/iron-chelating_dom"/>
</dbReference>
<dbReference type="Pfam" id="PF03692">
    <property type="entry name" value="CxxCxxCC"/>
    <property type="match status" value="1"/>
</dbReference>
<organism evidence="1 2">
    <name type="scientific">Tistrella arctica</name>
    <dbReference type="NCBI Taxonomy" id="3133430"/>
    <lineage>
        <taxon>Bacteria</taxon>
        <taxon>Pseudomonadati</taxon>
        <taxon>Pseudomonadota</taxon>
        <taxon>Alphaproteobacteria</taxon>
        <taxon>Geminicoccales</taxon>
        <taxon>Geminicoccaceae</taxon>
        <taxon>Tistrella</taxon>
    </lineage>
</organism>
<name>A0ABU9YIA2_9PROT</name>
<sequence length="274" mass="29516">MKGVDAERIPHRHWRILHVSDKAGQMHERAGETAEQTAEESARRIETVGAETRAMAARYEALFTDLRAAVRAHAITAADPAAAAAAANLVAGRAAEALRRAFPRQRATACRTGCAMCCHLQVHVPPQSAFLIARHITEHVDAGQRAALMRRLEAAVAALNAAADPSRVRHPCALLGPDNACMVYDVRPLSCRAFTSVSAERCRTAIFETTSGSAAVEQDPGHFRFFAEATIALLDVAEATGRPSDQADLCVALLAILNDPDLERRWQQAGAADR</sequence>
<proteinExistence type="predicted"/>
<comment type="caution">
    <text evidence="1">The sequence shown here is derived from an EMBL/GenBank/DDBJ whole genome shotgun (WGS) entry which is preliminary data.</text>
</comment>
<reference evidence="1 2" key="1">
    <citation type="submission" date="2024-03" db="EMBL/GenBank/DDBJ databases">
        <title>High-quality draft genome sequencing of Tistrella sp. BH-R2-4.</title>
        <authorList>
            <person name="Dong C."/>
        </authorList>
    </citation>
    <scope>NUCLEOTIDE SEQUENCE [LARGE SCALE GENOMIC DNA]</scope>
    <source>
        <strain evidence="1 2">BH-R2-4</strain>
    </source>
</reference>